<feature type="domain" description="NB-ARC" evidence="3">
    <location>
        <begin position="44"/>
        <end position="208"/>
    </location>
</feature>
<dbReference type="InterPro" id="IPR058192">
    <property type="entry name" value="WHD_ROQ1-like"/>
</dbReference>
<dbReference type="EMBL" id="CP144693">
    <property type="protein sequence ID" value="WVY99863.1"/>
    <property type="molecule type" value="Genomic_DNA"/>
</dbReference>
<dbReference type="Pfam" id="PF23282">
    <property type="entry name" value="WHD_ROQ1"/>
    <property type="match status" value="1"/>
</dbReference>
<sequence>PQDEQIEKIVQEIINNLRPKILNLPRDELVGIEARLQHLQNILRLDLPNDVRIVGISGMGGIGKTTLVRALYERICHQYNHCCFIDDVSKIFVDSRSLGLQKQLISQTLNEKNVEICNVIEGTCLVQSKLNNAKALIVFDNVDEVQQLRMFSGNRDNLLRECLGGGSRIIIVSRDEQILKIHGVDDIYQVRPLIWKDAIQLFCRNAFKVNYISSDYEKLAYEILSHVEGHPLAIETIGSSLFGRSLSQWESVLEGLEENKSKNIMDILRLSYNQLEEKYQKTFLDIACFFNSYKEEDVKEILNFRGLHPEDSIQVLIDKSLMTIERGEIHMHSLLEDLGRCIVREVSPKEPIKWSRLWTRKDLHDAMSENEATGNLEAIVLRYDWEGDDVEIPDETIKADGLSKIKHLKLLFVGHVKFSGSLSHLSDELGYLVWYEYPFKCLPQSFQPHKLVELSLCESSIQRLWDGTKSLPNLKRLDLSFCKSLVEMPDVAEALNLEWIILEGCVRLRKLNPSIGSLRKLFLLNLRDCKKLVILSNTILGLNSLKNLYVSGCSIIGRNYLLDETRNTEHMINCLSPSSPFSCLCELDLSFCNLVQIPDYIGKLSYLVSLNLEGNKFVRLPNLKDLLRLYYLNLQDCKQLKYLPDLPSRTVLPSEPFTVFPSSIYCSPHSWHEKDFYAKSLGLIIFGCPELVEIEECIRKSFSWAIQILEATYHTDTYLWPFPKSIIPGSQIPSLFNNEFVNVDIQYMDKKNLHIDPPPVPHDNNLIGVLCCVTFRLYNQQIPMDFRRDHICLYYDEVCMVGGSIRPSGFSCSWINSFLGYGKILTADVKKFQYRWINKQDLINLKMMQCADLTARKRKISVIEENGELQ</sequence>
<dbReference type="Pfam" id="PF07725">
    <property type="entry name" value="LRR_3"/>
    <property type="match status" value="1"/>
</dbReference>
<dbReference type="Gene3D" id="3.80.10.10">
    <property type="entry name" value="Ribonuclease Inhibitor"/>
    <property type="match status" value="2"/>
</dbReference>
<organism evidence="5 6">
    <name type="scientific">Vigna mungo</name>
    <name type="common">Black gram</name>
    <name type="synonym">Phaseolus mungo</name>
    <dbReference type="NCBI Taxonomy" id="3915"/>
    <lineage>
        <taxon>Eukaryota</taxon>
        <taxon>Viridiplantae</taxon>
        <taxon>Streptophyta</taxon>
        <taxon>Embryophyta</taxon>
        <taxon>Tracheophyta</taxon>
        <taxon>Spermatophyta</taxon>
        <taxon>Magnoliopsida</taxon>
        <taxon>eudicotyledons</taxon>
        <taxon>Gunneridae</taxon>
        <taxon>Pentapetalae</taxon>
        <taxon>rosids</taxon>
        <taxon>fabids</taxon>
        <taxon>Fabales</taxon>
        <taxon>Fabaceae</taxon>
        <taxon>Papilionoideae</taxon>
        <taxon>50 kb inversion clade</taxon>
        <taxon>NPAAA clade</taxon>
        <taxon>indigoferoid/millettioid clade</taxon>
        <taxon>Phaseoleae</taxon>
        <taxon>Vigna</taxon>
    </lineage>
</organism>
<name>A0AAQ3MZ80_VIGMU</name>
<feature type="non-terminal residue" evidence="5">
    <location>
        <position position="1"/>
    </location>
</feature>
<dbReference type="Proteomes" id="UP001374535">
    <property type="component" value="Chromosome 8"/>
</dbReference>
<reference evidence="5 6" key="1">
    <citation type="journal article" date="2023" name="Life. Sci Alliance">
        <title>Evolutionary insights into 3D genome organization and epigenetic landscape of Vigna mungo.</title>
        <authorList>
            <person name="Junaid A."/>
            <person name="Singh B."/>
            <person name="Bhatia S."/>
        </authorList>
    </citation>
    <scope>NUCLEOTIDE SEQUENCE [LARGE SCALE GENOMIC DNA]</scope>
    <source>
        <strain evidence="5">Urdbean</strain>
    </source>
</reference>
<gene>
    <name evidence="5" type="ORF">V8G54_025933</name>
</gene>
<dbReference type="PANTHER" id="PTHR11017:SF259">
    <property type="entry name" value="ADP-RIBOSYL CYCLASE_CYCLIC ADP-RIBOSE HYDROLASE"/>
    <property type="match status" value="1"/>
</dbReference>
<dbReference type="PANTHER" id="PTHR11017">
    <property type="entry name" value="LEUCINE-RICH REPEAT-CONTAINING PROTEIN"/>
    <property type="match status" value="1"/>
</dbReference>
<accession>A0AAQ3MZ80</accession>
<keyword evidence="2" id="KW-0677">Repeat</keyword>
<dbReference type="GO" id="GO:0006952">
    <property type="term" value="P:defense response"/>
    <property type="evidence" value="ECO:0007669"/>
    <property type="project" value="InterPro"/>
</dbReference>
<dbReference type="SUPFAM" id="SSF52058">
    <property type="entry name" value="L domain-like"/>
    <property type="match status" value="1"/>
</dbReference>
<proteinExistence type="predicted"/>
<evidence type="ECO:0000259" key="4">
    <source>
        <dbReference type="Pfam" id="PF23282"/>
    </source>
</evidence>
<evidence type="ECO:0000256" key="2">
    <source>
        <dbReference type="ARBA" id="ARBA00022737"/>
    </source>
</evidence>
<dbReference type="PRINTS" id="PR00364">
    <property type="entry name" value="DISEASERSIST"/>
</dbReference>
<keyword evidence="6" id="KW-1185">Reference proteome</keyword>
<dbReference type="SUPFAM" id="SSF52540">
    <property type="entry name" value="P-loop containing nucleoside triphosphate hydrolases"/>
    <property type="match status" value="1"/>
</dbReference>
<evidence type="ECO:0000259" key="3">
    <source>
        <dbReference type="Pfam" id="PF00931"/>
    </source>
</evidence>
<dbReference type="InterPro" id="IPR002182">
    <property type="entry name" value="NB-ARC"/>
</dbReference>
<dbReference type="InterPro" id="IPR001611">
    <property type="entry name" value="Leu-rich_rpt"/>
</dbReference>
<dbReference type="AlphaFoldDB" id="A0AAQ3MZ80"/>
<dbReference type="Gene3D" id="1.10.8.430">
    <property type="entry name" value="Helical domain of apoptotic protease-activating factors"/>
    <property type="match status" value="1"/>
</dbReference>
<evidence type="ECO:0000313" key="6">
    <source>
        <dbReference type="Proteomes" id="UP001374535"/>
    </source>
</evidence>
<dbReference type="InterPro" id="IPR011713">
    <property type="entry name" value="Leu-rich_rpt_3"/>
</dbReference>
<dbReference type="InterPro" id="IPR044974">
    <property type="entry name" value="Disease_R_plants"/>
</dbReference>
<dbReference type="Pfam" id="PF00931">
    <property type="entry name" value="NB-ARC"/>
    <property type="match status" value="1"/>
</dbReference>
<dbReference type="InterPro" id="IPR027417">
    <property type="entry name" value="P-loop_NTPase"/>
</dbReference>
<dbReference type="PROSITE" id="PS51450">
    <property type="entry name" value="LRR"/>
    <property type="match status" value="1"/>
</dbReference>
<dbReference type="InterPro" id="IPR032675">
    <property type="entry name" value="LRR_dom_sf"/>
</dbReference>
<dbReference type="InterPro" id="IPR042197">
    <property type="entry name" value="Apaf_helical"/>
</dbReference>
<protein>
    <recommendedName>
        <fullName evidence="7">AAA+ ATPase domain-containing protein</fullName>
    </recommendedName>
</protein>
<evidence type="ECO:0008006" key="7">
    <source>
        <dbReference type="Google" id="ProtNLM"/>
    </source>
</evidence>
<keyword evidence="1" id="KW-0433">Leucine-rich repeat</keyword>
<dbReference type="GO" id="GO:0043531">
    <property type="term" value="F:ADP binding"/>
    <property type="evidence" value="ECO:0007669"/>
    <property type="project" value="InterPro"/>
</dbReference>
<dbReference type="Gene3D" id="3.40.50.300">
    <property type="entry name" value="P-loop containing nucleotide triphosphate hydrolases"/>
    <property type="match status" value="1"/>
</dbReference>
<evidence type="ECO:0000313" key="5">
    <source>
        <dbReference type="EMBL" id="WVY99863.1"/>
    </source>
</evidence>
<feature type="domain" description="Disease resistance protein Roq1-like winged-helix" evidence="4">
    <location>
        <begin position="276"/>
        <end position="347"/>
    </location>
</feature>
<evidence type="ECO:0000256" key="1">
    <source>
        <dbReference type="ARBA" id="ARBA00022614"/>
    </source>
</evidence>